<protein>
    <submittedName>
        <fullName evidence="1">Uncharacterized protein</fullName>
    </submittedName>
</protein>
<gene>
    <name evidence="1" type="ORF">GCM10007857_78100</name>
</gene>
<dbReference type="EMBL" id="BSOW01000042">
    <property type="protein sequence ID" value="GLR91094.1"/>
    <property type="molecule type" value="Genomic_DNA"/>
</dbReference>
<name>A0ABQ6B9M6_9BRAD</name>
<proteinExistence type="predicted"/>
<comment type="caution">
    <text evidence="1">The sequence shown here is derived from an EMBL/GenBank/DDBJ whole genome shotgun (WGS) entry which is preliminary data.</text>
</comment>
<accession>A0ABQ6B9M6</accession>
<dbReference type="Proteomes" id="UP001156905">
    <property type="component" value="Unassembled WGS sequence"/>
</dbReference>
<reference evidence="2" key="1">
    <citation type="journal article" date="2019" name="Int. J. Syst. Evol. Microbiol.">
        <title>The Global Catalogue of Microorganisms (GCM) 10K type strain sequencing project: providing services to taxonomists for standard genome sequencing and annotation.</title>
        <authorList>
            <consortium name="The Broad Institute Genomics Platform"/>
            <consortium name="The Broad Institute Genome Sequencing Center for Infectious Disease"/>
            <person name="Wu L."/>
            <person name="Ma J."/>
        </authorList>
    </citation>
    <scope>NUCLEOTIDE SEQUENCE [LARGE SCALE GENOMIC DNA]</scope>
    <source>
        <strain evidence="2">NBRC 102520</strain>
    </source>
</reference>
<sequence length="77" mass="8464">MGVLLSLVVPKYDRHLDARREDGNAGCDQRGAGPRIRAARIAQILIDPKQKVASLTFMCRRALPSHGSKRSPKNARA</sequence>
<keyword evidence="2" id="KW-1185">Reference proteome</keyword>
<evidence type="ECO:0000313" key="2">
    <source>
        <dbReference type="Proteomes" id="UP001156905"/>
    </source>
</evidence>
<evidence type="ECO:0000313" key="1">
    <source>
        <dbReference type="EMBL" id="GLR91094.1"/>
    </source>
</evidence>
<organism evidence="1 2">
    <name type="scientific">Bradyrhizobium iriomotense</name>
    <dbReference type="NCBI Taxonomy" id="441950"/>
    <lineage>
        <taxon>Bacteria</taxon>
        <taxon>Pseudomonadati</taxon>
        <taxon>Pseudomonadota</taxon>
        <taxon>Alphaproteobacteria</taxon>
        <taxon>Hyphomicrobiales</taxon>
        <taxon>Nitrobacteraceae</taxon>
        <taxon>Bradyrhizobium</taxon>
    </lineage>
</organism>